<dbReference type="HOGENOM" id="CLU_3011197_0_0_5"/>
<sequence>MTRWRRIRRGGWRPAALFRFHAMFGDQLAPIAFENGMDFLPYRLYPIYILDEIDAR</sequence>
<proteinExistence type="predicted"/>
<organism evidence="1 2">
    <name type="scientific">Mesorhizobium japonicum (strain LMG 29417 / CECT 9101 / MAFF 303099)</name>
    <name type="common">Mesorhizobium loti (strain MAFF 303099)</name>
    <dbReference type="NCBI Taxonomy" id="266835"/>
    <lineage>
        <taxon>Bacteria</taxon>
        <taxon>Pseudomonadati</taxon>
        <taxon>Pseudomonadota</taxon>
        <taxon>Alphaproteobacteria</taxon>
        <taxon>Hyphomicrobiales</taxon>
        <taxon>Phyllobacteriaceae</taxon>
        <taxon>Mesorhizobium</taxon>
    </lineage>
</organism>
<dbReference type="AlphaFoldDB" id="Q98IW8"/>
<dbReference type="EMBL" id="BA000012">
    <property type="protein sequence ID" value="BAB49398.1"/>
    <property type="molecule type" value="Genomic_DNA"/>
</dbReference>
<evidence type="ECO:0000313" key="1">
    <source>
        <dbReference type="EMBL" id="BAB49398.1"/>
    </source>
</evidence>
<dbReference type="KEGG" id="mlo:msl2214"/>
<dbReference type="Proteomes" id="UP000000552">
    <property type="component" value="Chromosome"/>
</dbReference>
<evidence type="ECO:0000313" key="2">
    <source>
        <dbReference type="Proteomes" id="UP000000552"/>
    </source>
</evidence>
<name>Q98IW8_RHILO</name>
<reference evidence="1 2" key="1">
    <citation type="journal article" date="2000" name="DNA Res.">
        <title>Complete genome structure of the nitrogen-fixing symbiotic bacterium Mesorhizobium loti.</title>
        <authorList>
            <person name="Kaneko T."/>
            <person name="Nakamura Y."/>
            <person name="Sato S."/>
            <person name="Asamizu E."/>
            <person name="Kato T."/>
            <person name="Sasamoto S."/>
            <person name="Watanabe A."/>
            <person name="Idesawa K."/>
            <person name="Ishikawa A."/>
            <person name="Kawashima K."/>
            <person name="Kimura T."/>
            <person name="Kishida Y."/>
            <person name="Kiyokawa C."/>
            <person name="Kohara M."/>
            <person name="Matsumoto M."/>
            <person name="Matsuno A."/>
            <person name="Mochizuki Y."/>
            <person name="Nakayama S."/>
            <person name="Nakazaki N."/>
            <person name="Shimpo S."/>
            <person name="Sugimoto M."/>
            <person name="Takeuchi C."/>
            <person name="Yamada M."/>
            <person name="Tabata S."/>
        </authorList>
    </citation>
    <scope>NUCLEOTIDE SEQUENCE [LARGE SCALE GENOMIC DNA]</scope>
    <source>
        <strain evidence="2">LMG 29417 / CECT 9101 / MAFF 303099</strain>
    </source>
</reference>
<accession>Q98IW8</accession>
<protein>
    <submittedName>
        <fullName evidence="1">Msl2214 protein</fullName>
    </submittedName>
</protein>
<gene>
    <name evidence="1" type="ordered locus">msl2214</name>
</gene>